<keyword evidence="2" id="KW-1185">Reference proteome</keyword>
<evidence type="ECO:0000313" key="1">
    <source>
        <dbReference type="EMBL" id="KMS65014.1"/>
    </source>
</evidence>
<accession>A0A0J7YN52</accession>
<organism evidence="1 2">
    <name type="scientific">Beta vulgaris subsp. vulgaris</name>
    <name type="common">Beet</name>
    <dbReference type="NCBI Taxonomy" id="3555"/>
    <lineage>
        <taxon>Eukaryota</taxon>
        <taxon>Viridiplantae</taxon>
        <taxon>Streptophyta</taxon>
        <taxon>Embryophyta</taxon>
        <taxon>Tracheophyta</taxon>
        <taxon>Spermatophyta</taxon>
        <taxon>Magnoliopsida</taxon>
        <taxon>eudicotyledons</taxon>
        <taxon>Gunneridae</taxon>
        <taxon>Pentapetalae</taxon>
        <taxon>Caryophyllales</taxon>
        <taxon>Chenopodiaceae</taxon>
        <taxon>Betoideae</taxon>
        <taxon>Beta</taxon>
    </lineage>
</organism>
<protein>
    <submittedName>
        <fullName evidence="1">Uncharacterized protein</fullName>
    </submittedName>
</protein>
<feature type="non-terminal residue" evidence="1">
    <location>
        <position position="105"/>
    </location>
</feature>
<name>A0A0J7YN52_BETVV</name>
<dbReference type="Gramene" id="KMS65014">
    <property type="protein sequence ID" value="KMS65014"/>
    <property type="gene ID" value="BVRB_040330"/>
</dbReference>
<proteinExistence type="predicted"/>
<dbReference type="AlphaFoldDB" id="A0A0J7YN52"/>
<gene>
    <name evidence="1" type="ORF">BVRB_040330</name>
</gene>
<dbReference type="EMBL" id="KQ116451">
    <property type="protein sequence ID" value="KMS65014.1"/>
    <property type="molecule type" value="Genomic_DNA"/>
</dbReference>
<evidence type="ECO:0000313" key="2">
    <source>
        <dbReference type="Proteomes" id="UP000035740"/>
    </source>
</evidence>
<reference evidence="1 2" key="1">
    <citation type="journal article" date="2014" name="Nature">
        <title>The genome of the recently domesticated crop plant sugar beet (Beta vulgaris).</title>
        <authorList>
            <person name="Dohm J.C."/>
            <person name="Minoche A.E."/>
            <person name="Holtgrawe D."/>
            <person name="Capella-Gutierrez S."/>
            <person name="Zakrzewski F."/>
            <person name="Tafer H."/>
            <person name="Rupp O."/>
            <person name="Sorensen T.R."/>
            <person name="Stracke R."/>
            <person name="Reinhardt R."/>
            <person name="Goesmann A."/>
            <person name="Kraft T."/>
            <person name="Schulz B."/>
            <person name="Stadler P.F."/>
            <person name="Schmidt T."/>
            <person name="Gabaldon T."/>
            <person name="Lehrach H."/>
            <person name="Weisshaar B."/>
            <person name="Himmelbauer H."/>
        </authorList>
    </citation>
    <scope>NUCLEOTIDE SEQUENCE [LARGE SCALE GENOMIC DNA]</scope>
    <source>
        <tissue evidence="1">Taproot</tissue>
    </source>
</reference>
<sequence>MQIAITASNDDVSPDCKGILVNAVCPVFCVVDLSMCSATSRNCSVPGLYLCPDGRCRPGQNFGDACVYVSNVCSCHESAPLACARTIVSVPKSVSEDKDAVDAFC</sequence>
<dbReference type="Proteomes" id="UP000035740">
    <property type="component" value="Unassembled WGS sequence"/>
</dbReference>